<accession>A0A6J8CH53</accession>
<reference evidence="3 4" key="1">
    <citation type="submission" date="2020-06" db="EMBL/GenBank/DDBJ databases">
        <authorList>
            <person name="Li R."/>
            <person name="Bekaert M."/>
        </authorList>
    </citation>
    <scope>NUCLEOTIDE SEQUENCE [LARGE SCALE GENOMIC DNA]</scope>
    <source>
        <strain evidence="4">wild</strain>
    </source>
</reference>
<organism evidence="3 4">
    <name type="scientific">Mytilus coruscus</name>
    <name type="common">Sea mussel</name>
    <dbReference type="NCBI Taxonomy" id="42192"/>
    <lineage>
        <taxon>Eukaryota</taxon>
        <taxon>Metazoa</taxon>
        <taxon>Spiralia</taxon>
        <taxon>Lophotrochozoa</taxon>
        <taxon>Mollusca</taxon>
        <taxon>Bivalvia</taxon>
        <taxon>Autobranchia</taxon>
        <taxon>Pteriomorphia</taxon>
        <taxon>Mytilida</taxon>
        <taxon>Mytiloidea</taxon>
        <taxon>Mytilidae</taxon>
        <taxon>Mytilinae</taxon>
        <taxon>Mytilus</taxon>
    </lineage>
</organism>
<comment type="catalytic activity">
    <reaction evidence="1">
        <text>ATP + H2O = ADP + phosphate + H(+)</text>
        <dbReference type="Rhea" id="RHEA:13065"/>
        <dbReference type="ChEBI" id="CHEBI:15377"/>
        <dbReference type="ChEBI" id="CHEBI:15378"/>
        <dbReference type="ChEBI" id="CHEBI:30616"/>
        <dbReference type="ChEBI" id="CHEBI:43474"/>
        <dbReference type="ChEBI" id="CHEBI:456216"/>
        <dbReference type="EC" id="5.6.2.3"/>
    </reaction>
</comment>
<proteinExistence type="inferred from homology"/>
<keyword evidence="1" id="KW-0233">DNA recombination</keyword>
<protein>
    <recommendedName>
        <fullName evidence="1">ATP-dependent DNA helicase</fullName>
        <ecNumber evidence="1">5.6.2.3</ecNumber>
    </recommendedName>
</protein>
<gene>
    <name evidence="3" type="ORF">MCOR_30098</name>
</gene>
<name>A0A6J8CH53_MYTCO</name>
<evidence type="ECO:0000256" key="1">
    <source>
        <dbReference type="RuleBase" id="RU363044"/>
    </source>
</evidence>
<dbReference type="SUPFAM" id="SSF52540">
    <property type="entry name" value="P-loop containing nucleoside triphosphate hydrolases"/>
    <property type="match status" value="1"/>
</dbReference>
<comment type="cofactor">
    <cofactor evidence="1">
        <name>Mg(2+)</name>
        <dbReference type="ChEBI" id="CHEBI:18420"/>
    </cofactor>
</comment>
<dbReference type="InterPro" id="IPR010285">
    <property type="entry name" value="DNA_helicase_pif1-like_DEAD"/>
</dbReference>
<keyword evidence="4" id="KW-1185">Reference proteome</keyword>
<dbReference type="GO" id="GO:0043139">
    <property type="term" value="F:5'-3' DNA helicase activity"/>
    <property type="evidence" value="ECO:0007669"/>
    <property type="project" value="UniProtKB-EC"/>
</dbReference>
<keyword evidence="1" id="KW-0347">Helicase</keyword>
<comment type="similarity">
    <text evidence="1">Belongs to the helicase family.</text>
</comment>
<evidence type="ECO:0000313" key="3">
    <source>
        <dbReference type="EMBL" id="CAC5395425.1"/>
    </source>
</evidence>
<dbReference type="PANTHER" id="PTHR47642">
    <property type="entry name" value="ATP-DEPENDENT DNA HELICASE"/>
    <property type="match status" value="1"/>
</dbReference>
<evidence type="ECO:0000313" key="4">
    <source>
        <dbReference type="Proteomes" id="UP000507470"/>
    </source>
</evidence>
<dbReference type="GO" id="GO:0016787">
    <property type="term" value="F:hydrolase activity"/>
    <property type="evidence" value="ECO:0007669"/>
    <property type="project" value="UniProtKB-KW"/>
</dbReference>
<dbReference type="GO" id="GO:0006310">
    <property type="term" value="P:DNA recombination"/>
    <property type="evidence" value="ECO:0007669"/>
    <property type="project" value="UniProtKB-KW"/>
</dbReference>
<dbReference type="GO" id="GO:0005524">
    <property type="term" value="F:ATP binding"/>
    <property type="evidence" value="ECO:0007669"/>
    <property type="project" value="UniProtKB-KW"/>
</dbReference>
<dbReference type="EMBL" id="CACVKT020005507">
    <property type="protein sequence ID" value="CAC5395425.1"/>
    <property type="molecule type" value="Genomic_DNA"/>
</dbReference>
<dbReference type="GO" id="GO:0000723">
    <property type="term" value="P:telomere maintenance"/>
    <property type="evidence" value="ECO:0007669"/>
    <property type="project" value="InterPro"/>
</dbReference>
<feature type="domain" description="DNA helicase Pif1-like DEAD-box helicase" evidence="2">
    <location>
        <begin position="175"/>
        <end position="269"/>
    </location>
</feature>
<keyword evidence="1" id="KW-0227">DNA damage</keyword>
<keyword evidence="1" id="KW-0547">Nucleotide-binding</keyword>
<evidence type="ECO:0000259" key="2">
    <source>
        <dbReference type="Pfam" id="PF05970"/>
    </source>
</evidence>
<dbReference type="Gene3D" id="3.40.50.300">
    <property type="entry name" value="P-loop containing nucleotide triphosphate hydrolases"/>
    <property type="match status" value="1"/>
</dbReference>
<dbReference type="InterPro" id="IPR051055">
    <property type="entry name" value="PIF1_helicase"/>
</dbReference>
<dbReference type="EC" id="5.6.2.3" evidence="1"/>
<dbReference type="InterPro" id="IPR027417">
    <property type="entry name" value="P-loop_NTPase"/>
</dbReference>
<keyword evidence="1 3" id="KW-0378">Hydrolase</keyword>
<keyword evidence="1" id="KW-0067">ATP-binding</keyword>
<dbReference type="AlphaFoldDB" id="A0A6J8CH53"/>
<dbReference type="GO" id="GO:0006281">
    <property type="term" value="P:DNA repair"/>
    <property type="evidence" value="ECO:0007669"/>
    <property type="project" value="UniProtKB-KW"/>
</dbReference>
<dbReference type="Pfam" id="PF05970">
    <property type="entry name" value="PIF1"/>
    <property type="match status" value="1"/>
</dbReference>
<dbReference type="Proteomes" id="UP000507470">
    <property type="component" value="Unassembled WGS sequence"/>
</dbReference>
<sequence>MNNQQLMLAINCLELDIDMAQNARAVVELLDDRRRGDRRQRRCFSEDLSMASMRPSWLKVMWKIQLHLRTLYVSRTATCPWSVDYEEHHLLESHTSVLCLLPYDVTDKGDNHDLYIDGDSIAPSRFNRESCECPEGKNDTCAVTTIHRFSGILDGRYGNEELVNLMFGSEVYETHRCNIINTDTLIIDEISMISSKTFTQLEYIFRNIRKNDKLFGGIQMIVAGDLRQLPPVPNIEYDDDGSFFISANFINSFHVVQLHTVQRQEEEDLIQAINEVAR</sequence>
<keyword evidence="1" id="KW-0234">DNA repair</keyword>
<dbReference type="PANTHER" id="PTHR47642:SF5">
    <property type="entry name" value="ATP-DEPENDENT DNA HELICASE"/>
    <property type="match status" value="1"/>
</dbReference>
<dbReference type="OrthoDB" id="10050764at2759"/>